<dbReference type="AlphaFoldDB" id="A0A9P7J3M4"/>
<gene>
    <name evidence="1" type="ORF">HD556DRAFT_1438876</name>
</gene>
<accession>A0A9P7J3M4</accession>
<dbReference type="EMBL" id="JABBWE010000008">
    <property type="protein sequence ID" value="KAG1800877.1"/>
    <property type="molecule type" value="Genomic_DNA"/>
</dbReference>
<reference evidence="1" key="1">
    <citation type="journal article" date="2020" name="New Phytol.">
        <title>Comparative genomics reveals dynamic genome evolution in host specialist ectomycorrhizal fungi.</title>
        <authorList>
            <person name="Lofgren L.A."/>
            <person name="Nguyen N.H."/>
            <person name="Vilgalys R."/>
            <person name="Ruytinx J."/>
            <person name="Liao H.L."/>
            <person name="Branco S."/>
            <person name="Kuo A."/>
            <person name="LaButti K."/>
            <person name="Lipzen A."/>
            <person name="Andreopoulos W."/>
            <person name="Pangilinan J."/>
            <person name="Riley R."/>
            <person name="Hundley H."/>
            <person name="Na H."/>
            <person name="Barry K."/>
            <person name="Grigoriev I.V."/>
            <person name="Stajich J.E."/>
            <person name="Kennedy P.G."/>
        </authorList>
    </citation>
    <scope>NUCLEOTIDE SEQUENCE</scope>
    <source>
        <strain evidence="1">S12</strain>
    </source>
</reference>
<dbReference type="RefSeq" id="XP_041164619.1">
    <property type="nucleotide sequence ID" value="XM_041305890.1"/>
</dbReference>
<protein>
    <submittedName>
        <fullName evidence="1">Uncharacterized protein</fullName>
    </submittedName>
</protein>
<evidence type="ECO:0000313" key="1">
    <source>
        <dbReference type="EMBL" id="KAG1800877.1"/>
    </source>
</evidence>
<dbReference type="GeneID" id="64599654"/>
<evidence type="ECO:0000313" key="2">
    <source>
        <dbReference type="Proteomes" id="UP000719766"/>
    </source>
</evidence>
<comment type="caution">
    <text evidence="1">The sequence shown here is derived from an EMBL/GenBank/DDBJ whole genome shotgun (WGS) entry which is preliminary data.</text>
</comment>
<organism evidence="1 2">
    <name type="scientific">Suillus plorans</name>
    <dbReference type="NCBI Taxonomy" id="116603"/>
    <lineage>
        <taxon>Eukaryota</taxon>
        <taxon>Fungi</taxon>
        <taxon>Dikarya</taxon>
        <taxon>Basidiomycota</taxon>
        <taxon>Agaricomycotina</taxon>
        <taxon>Agaricomycetes</taxon>
        <taxon>Agaricomycetidae</taxon>
        <taxon>Boletales</taxon>
        <taxon>Suillineae</taxon>
        <taxon>Suillaceae</taxon>
        <taxon>Suillus</taxon>
    </lineage>
</organism>
<dbReference type="OrthoDB" id="2690122at2759"/>
<sequence length="142" mass="16202">MKSRQRWRKNRGANKATLNAYENLDSLWASTYTGCRTNAGYQDHVIAILQEVDIIGWDDVRPGCEKELLEARVLARDAEALVQSVTNLEGPYSDRLKTDCAQILFRMQLWVAAEEQIIALMDQGPEVLNQALFEDKLVWQCS</sequence>
<name>A0A9P7J3M4_9AGAM</name>
<dbReference type="Proteomes" id="UP000719766">
    <property type="component" value="Unassembled WGS sequence"/>
</dbReference>
<proteinExistence type="predicted"/>
<keyword evidence="2" id="KW-1185">Reference proteome</keyword>